<dbReference type="Gene3D" id="1.10.10.60">
    <property type="entry name" value="Homeodomain-like"/>
    <property type="match status" value="1"/>
</dbReference>
<evidence type="ECO:0000313" key="2">
    <source>
        <dbReference type="EMBL" id="GLB54097.1"/>
    </source>
</evidence>
<dbReference type="Proteomes" id="UP001143545">
    <property type="component" value="Unassembled WGS sequence"/>
</dbReference>
<feature type="domain" description="HTH araC/xylS-type" evidence="1">
    <location>
        <begin position="159"/>
        <end position="255"/>
    </location>
</feature>
<dbReference type="AlphaFoldDB" id="A0A9W6EWL8"/>
<dbReference type="SMART" id="SM00342">
    <property type="entry name" value="HTH_ARAC"/>
    <property type="match status" value="1"/>
</dbReference>
<proteinExistence type="predicted"/>
<protein>
    <recommendedName>
        <fullName evidence="1">HTH araC/xylS-type domain-containing protein</fullName>
    </recommendedName>
</protein>
<dbReference type="PROSITE" id="PS01124">
    <property type="entry name" value="HTH_ARAC_FAMILY_2"/>
    <property type="match status" value="1"/>
</dbReference>
<gene>
    <name evidence="2" type="ORF">NBRC110019_31380</name>
</gene>
<evidence type="ECO:0000313" key="3">
    <source>
        <dbReference type="Proteomes" id="UP001143545"/>
    </source>
</evidence>
<name>A0A9W6EWL8_9FLAO</name>
<dbReference type="InterPro" id="IPR046532">
    <property type="entry name" value="DUF6597"/>
</dbReference>
<dbReference type="InterPro" id="IPR018060">
    <property type="entry name" value="HTH_AraC"/>
</dbReference>
<accession>A0A9W6EWL8</accession>
<reference evidence="2" key="1">
    <citation type="submission" date="2022-07" db="EMBL/GenBank/DDBJ databases">
        <title>Taxonomy of Novel Oxalotrophic and Methylotrophic Bacteria.</title>
        <authorList>
            <person name="Sahin N."/>
            <person name="Tani A."/>
        </authorList>
    </citation>
    <scope>NUCLEOTIDE SEQUENCE</scope>
    <source>
        <strain evidence="2">AM327</strain>
    </source>
</reference>
<organism evidence="2 3">
    <name type="scientific">Neptunitalea chrysea</name>
    <dbReference type="NCBI Taxonomy" id="1647581"/>
    <lineage>
        <taxon>Bacteria</taxon>
        <taxon>Pseudomonadati</taxon>
        <taxon>Bacteroidota</taxon>
        <taxon>Flavobacteriia</taxon>
        <taxon>Flavobacteriales</taxon>
        <taxon>Flavobacteriaceae</taxon>
        <taxon>Neptunitalea</taxon>
    </lineage>
</organism>
<dbReference type="Pfam" id="PF12833">
    <property type="entry name" value="HTH_18"/>
    <property type="match status" value="1"/>
</dbReference>
<dbReference type="GO" id="GO:0003700">
    <property type="term" value="F:DNA-binding transcription factor activity"/>
    <property type="evidence" value="ECO:0007669"/>
    <property type="project" value="InterPro"/>
</dbReference>
<dbReference type="RefSeq" id="WP_281756477.1">
    <property type="nucleotide sequence ID" value="NZ_BRVP01000034.1"/>
</dbReference>
<evidence type="ECO:0000259" key="1">
    <source>
        <dbReference type="PROSITE" id="PS01124"/>
    </source>
</evidence>
<keyword evidence="3" id="KW-1185">Reference proteome</keyword>
<sequence length="257" mass="30111">MYQIFSPPEHLRHIIRYYWLLDLSIKGRGVTEYIFAYPYVNWVFTLGAPYTVKDNQFDPLVIRDTRILGPRTNFAEYLHPEGNLAFGVTFQFGSTLPIFKEETSLLTNKIILQDEILPAFNWLTPFFEEVQPDVFMNTFNNQIEKLSRGKDRNGQVLWNQFLELIIGGKNYASSANRMSRMLQISQRHLQRITMQYAGLTPKQVQSMIRCRLAIKHIHKTGCTPDFFHYGFYDQNHFIKEVKRWSGHTPVALLSLLP</sequence>
<dbReference type="GO" id="GO:0043565">
    <property type="term" value="F:sequence-specific DNA binding"/>
    <property type="evidence" value="ECO:0007669"/>
    <property type="project" value="InterPro"/>
</dbReference>
<dbReference type="EMBL" id="BRVP01000034">
    <property type="protein sequence ID" value="GLB54097.1"/>
    <property type="molecule type" value="Genomic_DNA"/>
</dbReference>
<dbReference type="Pfam" id="PF20240">
    <property type="entry name" value="DUF6597"/>
    <property type="match status" value="1"/>
</dbReference>
<comment type="caution">
    <text evidence="2">The sequence shown here is derived from an EMBL/GenBank/DDBJ whole genome shotgun (WGS) entry which is preliminary data.</text>
</comment>